<gene>
    <name evidence="1" type="ORF">EWH70_04830</name>
</gene>
<evidence type="ECO:0000313" key="2">
    <source>
        <dbReference type="Proteomes" id="UP000292003"/>
    </source>
</evidence>
<organism evidence="1 2">
    <name type="scientific">Amycolatopsis suaedae</name>
    <dbReference type="NCBI Taxonomy" id="2510978"/>
    <lineage>
        <taxon>Bacteria</taxon>
        <taxon>Bacillati</taxon>
        <taxon>Actinomycetota</taxon>
        <taxon>Actinomycetes</taxon>
        <taxon>Pseudonocardiales</taxon>
        <taxon>Pseudonocardiaceae</taxon>
        <taxon>Amycolatopsis</taxon>
    </lineage>
</organism>
<keyword evidence="2" id="KW-1185">Reference proteome</keyword>
<dbReference type="EMBL" id="SFCC01000002">
    <property type="protein sequence ID" value="RZQ65217.1"/>
    <property type="molecule type" value="Genomic_DNA"/>
</dbReference>
<sequence>MEAGNIRDQGRTVEVAPAVLGPEMIEADDLPDTLHTPTAAPMRDDGVTFVLRTLDNGSRALLVFSSLENLVRGCGDDQPWTAFRSQAVHEFQHLAEADTVLWDPVLAPEIRQYGEYDGEER</sequence>
<dbReference type="NCBIfam" id="NF042914">
    <property type="entry name" value="SAV915_dom"/>
    <property type="match status" value="1"/>
</dbReference>
<dbReference type="RefSeq" id="WP_130474003.1">
    <property type="nucleotide sequence ID" value="NZ_SFCC01000002.1"/>
</dbReference>
<evidence type="ECO:0008006" key="3">
    <source>
        <dbReference type="Google" id="ProtNLM"/>
    </source>
</evidence>
<dbReference type="Proteomes" id="UP000292003">
    <property type="component" value="Unassembled WGS sequence"/>
</dbReference>
<name>A0A4Q7JD00_9PSEU</name>
<dbReference type="InterPro" id="IPR049975">
    <property type="entry name" value="SAV_915-like_dom"/>
</dbReference>
<dbReference type="AlphaFoldDB" id="A0A4Q7JD00"/>
<comment type="caution">
    <text evidence="1">The sequence shown here is derived from an EMBL/GenBank/DDBJ whole genome shotgun (WGS) entry which is preliminary data.</text>
</comment>
<accession>A0A4Q7JD00</accession>
<proteinExistence type="predicted"/>
<protein>
    <recommendedName>
        <fullName evidence="3">SseB family protein</fullName>
    </recommendedName>
</protein>
<reference evidence="1 2" key="1">
    <citation type="submission" date="2019-02" db="EMBL/GenBank/DDBJ databases">
        <title>Draft genome sequence of Amycolatopsis sp. 8-3EHSu isolated from roots of Suaeda maritima.</title>
        <authorList>
            <person name="Duangmal K."/>
            <person name="Chantavorakit T."/>
        </authorList>
    </citation>
    <scope>NUCLEOTIDE SEQUENCE [LARGE SCALE GENOMIC DNA]</scope>
    <source>
        <strain evidence="1 2">8-3EHSu</strain>
    </source>
</reference>
<dbReference type="OrthoDB" id="4464824at2"/>
<evidence type="ECO:0000313" key="1">
    <source>
        <dbReference type="EMBL" id="RZQ65217.1"/>
    </source>
</evidence>